<sequence length="89" mass="10408">MEYQMLHEVQTQGELQGVVNVLKVLEQYPEVKVIRAYIDVLPKGFGERKFTKLSDGITKRGYVIAEVYMMNGHRYNIVEVEREKRSLSM</sequence>
<name>A0AAJ2U5F5_ALKPS</name>
<dbReference type="EMBL" id="JAWJAY010000474">
    <property type="protein sequence ID" value="MDV2887791.1"/>
    <property type="molecule type" value="Genomic_DNA"/>
</dbReference>
<gene>
    <name evidence="1" type="ORF">RYX45_21730</name>
</gene>
<evidence type="ECO:0000313" key="2">
    <source>
        <dbReference type="Proteomes" id="UP001285636"/>
    </source>
</evidence>
<organism evidence="1 2">
    <name type="scientific">Alkalihalophilus pseudofirmus</name>
    <name type="common">Bacillus pseudofirmus</name>
    <dbReference type="NCBI Taxonomy" id="79885"/>
    <lineage>
        <taxon>Bacteria</taxon>
        <taxon>Bacillati</taxon>
        <taxon>Bacillota</taxon>
        <taxon>Bacilli</taxon>
        <taxon>Bacillales</taxon>
        <taxon>Bacillaceae</taxon>
        <taxon>Alkalihalophilus</taxon>
    </lineage>
</organism>
<evidence type="ECO:0000313" key="1">
    <source>
        <dbReference type="EMBL" id="MDV2887791.1"/>
    </source>
</evidence>
<comment type="caution">
    <text evidence="1">The sequence shown here is derived from an EMBL/GenBank/DDBJ whole genome shotgun (WGS) entry which is preliminary data.</text>
</comment>
<dbReference type="AlphaFoldDB" id="A0AAJ2U5F5"/>
<protein>
    <submittedName>
        <fullName evidence="1">Uncharacterized protein</fullName>
    </submittedName>
</protein>
<feature type="non-terminal residue" evidence="1">
    <location>
        <position position="89"/>
    </location>
</feature>
<accession>A0AAJ2U5F5</accession>
<proteinExistence type="predicted"/>
<dbReference type="Proteomes" id="UP001285636">
    <property type="component" value="Unassembled WGS sequence"/>
</dbReference>
<reference evidence="1" key="1">
    <citation type="submission" date="2023-10" db="EMBL/GenBank/DDBJ databases">
        <title>Screening of Alkalihalophilus pseudofirmusBZ-TG-HK211 and Its Alleviation of Salt Stress on Rapeseed Growth.</title>
        <authorList>
            <person name="Zhao B."/>
            <person name="Guo T."/>
        </authorList>
    </citation>
    <scope>NUCLEOTIDE SEQUENCE</scope>
    <source>
        <strain evidence="1">BZ-TG-HK211</strain>
    </source>
</reference>